<feature type="compositionally biased region" description="Polar residues" evidence="1">
    <location>
        <begin position="47"/>
        <end position="64"/>
    </location>
</feature>
<proteinExistence type="predicted"/>
<accession>A0A974HSP4</accession>
<evidence type="ECO:0000313" key="2">
    <source>
        <dbReference type="EMBL" id="OCT88471.1"/>
    </source>
</evidence>
<dbReference type="EMBL" id="CM004470">
    <property type="protein sequence ID" value="OCT88471.1"/>
    <property type="molecule type" value="Genomic_DNA"/>
</dbReference>
<feature type="compositionally biased region" description="Basic residues" evidence="1">
    <location>
        <begin position="67"/>
        <end position="80"/>
    </location>
</feature>
<name>A0A974HSP4_XENLA</name>
<organism evidence="2 3">
    <name type="scientific">Xenopus laevis</name>
    <name type="common">African clawed frog</name>
    <dbReference type="NCBI Taxonomy" id="8355"/>
    <lineage>
        <taxon>Eukaryota</taxon>
        <taxon>Metazoa</taxon>
        <taxon>Chordata</taxon>
        <taxon>Craniata</taxon>
        <taxon>Vertebrata</taxon>
        <taxon>Euteleostomi</taxon>
        <taxon>Amphibia</taxon>
        <taxon>Batrachia</taxon>
        <taxon>Anura</taxon>
        <taxon>Pipoidea</taxon>
        <taxon>Pipidae</taxon>
        <taxon>Xenopodinae</taxon>
        <taxon>Xenopus</taxon>
        <taxon>Xenopus</taxon>
    </lineage>
</organism>
<feature type="region of interest" description="Disordered" evidence="1">
    <location>
        <begin position="32"/>
        <end position="80"/>
    </location>
</feature>
<dbReference type="Proteomes" id="UP000694892">
    <property type="component" value="Chromosome 3L"/>
</dbReference>
<gene>
    <name evidence="2" type="ORF">XELAEV_18017103mg</name>
</gene>
<evidence type="ECO:0000256" key="1">
    <source>
        <dbReference type="SAM" id="MobiDB-lite"/>
    </source>
</evidence>
<protein>
    <submittedName>
        <fullName evidence="2">Uncharacterized protein</fullName>
    </submittedName>
</protein>
<sequence>MTVGIQRFLTRRRKSLLGRLWELWSRGCNFTTTRSPPGNRALAPHYNNGTVQTEPPTEPRTLSSVPHPRRHGRPFTKPQR</sequence>
<reference evidence="3" key="1">
    <citation type="journal article" date="2016" name="Nature">
        <title>Genome evolution in the allotetraploid frog Xenopus laevis.</title>
        <authorList>
            <person name="Session A.M."/>
            <person name="Uno Y."/>
            <person name="Kwon T."/>
            <person name="Chapman J.A."/>
            <person name="Toyoda A."/>
            <person name="Takahashi S."/>
            <person name="Fukui A."/>
            <person name="Hikosaka A."/>
            <person name="Suzuki A."/>
            <person name="Kondo M."/>
            <person name="van Heeringen S.J."/>
            <person name="Quigley I."/>
            <person name="Heinz S."/>
            <person name="Ogino H."/>
            <person name="Ochi H."/>
            <person name="Hellsten U."/>
            <person name="Lyons J.B."/>
            <person name="Simakov O."/>
            <person name="Putnam N."/>
            <person name="Stites J."/>
            <person name="Kuroki Y."/>
            <person name="Tanaka T."/>
            <person name="Michiue T."/>
            <person name="Watanabe M."/>
            <person name="Bogdanovic O."/>
            <person name="Lister R."/>
            <person name="Georgiou G."/>
            <person name="Paranjpe S.S."/>
            <person name="van Kruijsbergen I."/>
            <person name="Shu S."/>
            <person name="Carlson J."/>
            <person name="Kinoshita T."/>
            <person name="Ohta Y."/>
            <person name="Mawaribuchi S."/>
            <person name="Jenkins J."/>
            <person name="Grimwood J."/>
            <person name="Schmutz J."/>
            <person name="Mitros T."/>
            <person name="Mozaffari S.V."/>
            <person name="Suzuki Y."/>
            <person name="Haramoto Y."/>
            <person name="Yamamoto T.S."/>
            <person name="Takagi C."/>
            <person name="Heald R."/>
            <person name="Miller K."/>
            <person name="Haudenschild C."/>
            <person name="Kitzman J."/>
            <person name="Nakayama T."/>
            <person name="Izutsu Y."/>
            <person name="Robert J."/>
            <person name="Fortriede J."/>
            <person name="Burns K."/>
            <person name="Lotay V."/>
            <person name="Karimi K."/>
            <person name="Yasuoka Y."/>
            <person name="Dichmann D.S."/>
            <person name="Flajnik M.F."/>
            <person name="Houston D.W."/>
            <person name="Shendure J."/>
            <person name="DuPasquier L."/>
            <person name="Vize P.D."/>
            <person name="Zorn A.M."/>
            <person name="Ito M."/>
            <person name="Marcotte E.M."/>
            <person name="Wallingford J.B."/>
            <person name="Ito Y."/>
            <person name="Asashima M."/>
            <person name="Ueno N."/>
            <person name="Matsuda Y."/>
            <person name="Veenstra G.J."/>
            <person name="Fujiyama A."/>
            <person name="Harland R.M."/>
            <person name="Taira M."/>
            <person name="Rokhsar D.S."/>
        </authorList>
    </citation>
    <scope>NUCLEOTIDE SEQUENCE [LARGE SCALE GENOMIC DNA]</scope>
    <source>
        <strain evidence="3">J</strain>
    </source>
</reference>
<dbReference type="AlphaFoldDB" id="A0A974HSP4"/>
<evidence type="ECO:0000313" key="3">
    <source>
        <dbReference type="Proteomes" id="UP000694892"/>
    </source>
</evidence>